<evidence type="ECO:0000313" key="1">
    <source>
        <dbReference type="EMBL" id="MBA8929509.1"/>
    </source>
</evidence>
<protein>
    <submittedName>
        <fullName evidence="1">Uncharacterized protein</fullName>
    </submittedName>
</protein>
<reference evidence="1 2" key="1">
    <citation type="submission" date="2020-08" db="EMBL/GenBank/DDBJ databases">
        <title>Genomic Encyclopedia of Archaeal and Bacterial Type Strains, Phase II (KMG-II): from individual species to whole genera.</title>
        <authorList>
            <person name="Goeker M."/>
        </authorList>
    </citation>
    <scope>NUCLEOTIDE SEQUENCE [LARGE SCALE GENOMIC DNA]</scope>
    <source>
        <strain evidence="1 2">DSM 43850</strain>
    </source>
</reference>
<dbReference type="Proteomes" id="UP000517916">
    <property type="component" value="Unassembled WGS sequence"/>
</dbReference>
<name>A0ABR6BRG7_9PSEU</name>
<gene>
    <name evidence="1" type="ORF">BC739_006727</name>
</gene>
<dbReference type="RefSeq" id="WP_182839423.1">
    <property type="nucleotide sequence ID" value="NZ_BAAABQ010000017.1"/>
</dbReference>
<keyword evidence="2" id="KW-1185">Reference proteome</keyword>
<accession>A0ABR6BRG7</accession>
<proteinExistence type="predicted"/>
<sequence length="91" mass="10327">MAGTLRFDNLSTGDQALVTCLLDTEYQHFESCSGGDKDFAIWLISADIKCRKRCGFGIFDFPDRRWRDLYDDGTRPREAVIELLADEGFPG</sequence>
<dbReference type="EMBL" id="JACJID010000005">
    <property type="protein sequence ID" value="MBA8929509.1"/>
    <property type="molecule type" value="Genomic_DNA"/>
</dbReference>
<evidence type="ECO:0000313" key="2">
    <source>
        <dbReference type="Proteomes" id="UP000517916"/>
    </source>
</evidence>
<organism evidence="1 2">
    <name type="scientific">Kutzneria viridogrisea</name>
    <dbReference type="NCBI Taxonomy" id="47990"/>
    <lineage>
        <taxon>Bacteria</taxon>
        <taxon>Bacillati</taxon>
        <taxon>Actinomycetota</taxon>
        <taxon>Actinomycetes</taxon>
        <taxon>Pseudonocardiales</taxon>
        <taxon>Pseudonocardiaceae</taxon>
        <taxon>Kutzneria</taxon>
    </lineage>
</organism>
<comment type="caution">
    <text evidence="1">The sequence shown here is derived from an EMBL/GenBank/DDBJ whole genome shotgun (WGS) entry which is preliminary data.</text>
</comment>